<name>A0AA37XJZ2_9ENTE</name>
<protein>
    <submittedName>
        <fullName evidence="1">Uncharacterized protein</fullName>
    </submittedName>
</protein>
<comment type="caution">
    <text evidence="1">The sequence shown here is derived from an EMBL/GenBank/DDBJ whole genome shotgun (WGS) entry which is preliminary data.</text>
</comment>
<evidence type="ECO:0000313" key="2">
    <source>
        <dbReference type="Proteomes" id="UP001157039"/>
    </source>
</evidence>
<reference evidence="1 2" key="1">
    <citation type="journal article" date="2014" name="Int. J. Syst. Evol. Microbiol.">
        <title>Complete genome sequence of Corynebacterium casei LMG S-19264T (=DSM 44701T), isolated from a smear-ripened cheese.</title>
        <authorList>
            <consortium name="US DOE Joint Genome Institute (JGI-PGF)"/>
            <person name="Walter F."/>
            <person name="Albersmeier A."/>
            <person name="Kalinowski J."/>
            <person name="Ruckert C."/>
        </authorList>
    </citation>
    <scope>NUCLEOTIDE SEQUENCE [LARGE SCALE GENOMIC DNA]</scope>
    <source>
        <strain evidence="1 2">NBRC 114545</strain>
    </source>
</reference>
<dbReference type="AlphaFoldDB" id="A0AA37XJZ2"/>
<proteinExistence type="predicted"/>
<evidence type="ECO:0000313" key="1">
    <source>
        <dbReference type="EMBL" id="GMA71416.1"/>
    </source>
</evidence>
<gene>
    <name evidence="1" type="ORF">GCM10025885_04650</name>
</gene>
<organism evidence="1 2">
    <name type="scientific">Tetragenococcus osmophilus</name>
    <dbReference type="NCBI Taxonomy" id="526944"/>
    <lineage>
        <taxon>Bacteria</taxon>
        <taxon>Bacillati</taxon>
        <taxon>Bacillota</taxon>
        <taxon>Bacilli</taxon>
        <taxon>Lactobacillales</taxon>
        <taxon>Enterococcaceae</taxon>
        <taxon>Tetragenococcus</taxon>
    </lineage>
</organism>
<accession>A0AA37XJZ2</accession>
<dbReference type="EMBL" id="BSUW01000001">
    <property type="protein sequence ID" value="GMA71416.1"/>
    <property type="molecule type" value="Genomic_DNA"/>
</dbReference>
<sequence length="62" mass="7263">MKFTWRFLYVSQVANFIIKSSGPDNLEKWESNIITKPTFSNESEIKLFIAQIIDLDPLTVWV</sequence>
<dbReference type="Proteomes" id="UP001157039">
    <property type="component" value="Unassembled WGS sequence"/>
</dbReference>